<keyword evidence="1" id="KW-0732">Signal</keyword>
<proteinExistence type="predicted"/>
<comment type="caution">
    <text evidence="2">The sequence shown here is derived from an EMBL/GenBank/DDBJ whole genome shotgun (WGS) entry which is preliminary data.</text>
</comment>
<accession>A0A9N8H3W6</accession>
<reference evidence="2" key="1">
    <citation type="submission" date="2020-06" db="EMBL/GenBank/DDBJ databases">
        <authorList>
            <consortium name="Plant Systems Biology data submission"/>
        </authorList>
    </citation>
    <scope>NUCLEOTIDE SEQUENCE</scope>
    <source>
        <strain evidence="2">D6</strain>
    </source>
</reference>
<feature type="signal peptide" evidence="1">
    <location>
        <begin position="1"/>
        <end position="17"/>
    </location>
</feature>
<protein>
    <submittedName>
        <fullName evidence="2">Uncharacterized protein</fullName>
    </submittedName>
</protein>
<dbReference type="EMBL" id="CAICTM010000035">
    <property type="protein sequence ID" value="CAB9498310.1"/>
    <property type="molecule type" value="Genomic_DNA"/>
</dbReference>
<dbReference type="Proteomes" id="UP001153069">
    <property type="component" value="Unassembled WGS sequence"/>
</dbReference>
<keyword evidence="3" id="KW-1185">Reference proteome</keyword>
<evidence type="ECO:0000313" key="2">
    <source>
        <dbReference type="EMBL" id="CAB9498310.1"/>
    </source>
</evidence>
<feature type="chain" id="PRO_5040143969" evidence="1">
    <location>
        <begin position="18"/>
        <end position="205"/>
    </location>
</feature>
<evidence type="ECO:0000256" key="1">
    <source>
        <dbReference type="SAM" id="SignalP"/>
    </source>
</evidence>
<name>A0A9N8H3W6_9STRA</name>
<organism evidence="2 3">
    <name type="scientific">Seminavis robusta</name>
    <dbReference type="NCBI Taxonomy" id="568900"/>
    <lineage>
        <taxon>Eukaryota</taxon>
        <taxon>Sar</taxon>
        <taxon>Stramenopiles</taxon>
        <taxon>Ochrophyta</taxon>
        <taxon>Bacillariophyta</taxon>
        <taxon>Bacillariophyceae</taxon>
        <taxon>Bacillariophycidae</taxon>
        <taxon>Naviculales</taxon>
        <taxon>Naviculaceae</taxon>
        <taxon>Seminavis</taxon>
    </lineage>
</organism>
<sequence>MLRSPYLLLLALSAASATEDSHEIEIPSVFNRRDGKVQHCEENAVVGAWCNSHVFQDIECGLLPNFDEYGCQCFKDPSKCPSECVGGSELVEKTHYGIVCRHLPHDSPNYVLKEYHEMTGCENNSVVAAWCDDYVNLHLECGLYQQLDQYLCKCSGKAANCPLECLDGSEPLVKTQGSVLCSGIPADSPNYILKEPKKKKKAEEK</sequence>
<evidence type="ECO:0000313" key="3">
    <source>
        <dbReference type="Proteomes" id="UP001153069"/>
    </source>
</evidence>
<gene>
    <name evidence="2" type="ORF">SEMRO_35_G022430.1</name>
</gene>
<dbReference type="OrthoDB" id="49707at2759"/>
<dbReference type="AlphaFoldDB" id="A0A9N8H3W6"/>